<organism evidence="2 3">
    <name type="scientific">Dorea hominis</name>
    <dbReference type="NCBI Taxonomy" id="2763040"/>
    <lineage>
        <taxon>Bacteria</taxon>
        <taxon>Bacillati</taxon>
        <taxon>Bacillota</taxon>
        <taxon>Clostridia</taxon>
        <taxon>Lachnospirales</taxon>
        <taxon>Lachnospiraceae</taxon>
        <taxon>Dorea</taxon>
    </lineage>
</organism>
<evidence type="ECO:0000259" key="1">
    <source>
        <dbReference type="Pfam" id="PF20097"/>
    </source>
</evidence>
<dbReference type="Proteomes" id="UP000647235">
    <property type="component" value="Unassembled WGS sequence"/>
</dbReference>
<dbReference type="RefSeq" id="WP_117538456.1">
    <property type="nucleotide sequence ID" value="NZ_JACOOY010000022.1"/>
</dbReference>
<sequence length="69" mass="7657">MKCPYCDKEMIAGYIQSSGHIYWSENIRKVVGIPPRKNGMCISDNTGMGSGHMAKAGCCKECRKIIMDI</sequence>
<keyword evidence="3" id="KW-1185">Reference proteome</keyword>
<evidence type="ECO:0000313" key="3">
    <source>
        <dbReference type="Proteomes" id="UP000647235"/>
    </source>
</evidence>
<dbReference type="Pfam" id="PF20097">
    <property type="entry name" value="DUF6487"/>
    <property type="match status" value="1"/>
</dbReference>
<comment type="caution">
    <text evidence="2">The sequence shown here is derived from an EMBL/GenBank/DDBJ whole genome shotgun (WGS) entry which is preliminary data.</text>
</comment>
<dbReference type="EMBL" id="JACOOY010000022">
    <property type="protein sequence ID" value="MBC5666219.1"/>
    <property type="molecule type" value="Genomic_DNA"/>
</dbReference>
<evidence type="ECO:0000313" key="2">
    <source>
        <dbReference type="EMBL" id="MBC5666219.1"/>
    </source>
</evidence>
<gene>
    <name evidence="2" type="ORF">H8S07_13360</name>
</gene>
<dbReference type="InterPro" id="IPR045504">
    <property type="entry name" value="DUF6487"/>
</dbReference>
<reference evidence="2 3" key="1">
    <citation type="submission" date="2020-08" db="EMBL/GenBank/DDBJ databases">
        <title>Genome public.</title>
        <authorList>
            <person name="Liu C."/>
            <person name="Sun Q."/>
        </authorList>
    </citation>
    <scope>NUCLEOTIDE SEQUENCE [LARGE SCALE GENOMIC DNA]</scope>
    <source>
        <strain evidence="2 3">NSJ-36</strain>
    </source>
</reference>
<proteinExistence type="predicted"/>
<name>A0ABR7EXZ4_9FIRM</name>
<accession>A0ABR7EXZ4</accession>
<protein>
    <recommendedName>
        <fullName evidence="1">DUF6487 domain-containing protein</fullName>
    </recommendedName>
</protein>
<feature type="domain" description="DUF6487" evidence="1">
    <location>
        <begin position="3"/>
        <end position="69"/>
    </location>
</feature>